<dbReference type="EMBL" id="CAXHTB010000010">
    <property type="protein sequence ID" value="CAL0313290.1"/>
    <property type="molecule type" value="Genomic_DNA"/>
</dbReference>
<dbReference type="Gene3D" id="3.90.320.10">
    <property type="match status" value="1"/>
</dbReference>
<dbReference type="AlphaFoldDB" id="A0AAV1WV41"/>
<dbReference type="InterPro" id="IPR011604">
    <property type="entry name" value="PDDEXK-like_dom_sf"/>
</dbReference>
<dbReference type="InterPro" id="IPR051703">
    <property type="entry name" value="NF-kappa-B_Signaling_Reg"/>
</dbReference>
<dbReference type="GO" id="GO:0006281">
    <property type="term" value="P:DNA repair"/>
    <property type="evidence" value="ECO:0007669"/>
    <property type="project" value="UniProtKB-ARBA"/>
</dbReference>
<dbReference type="InterPro" id="IPR011335">
    <property type="entry name" value="Restrct_endonuc-II-like"/>
</dbReference>
<feature type="domain" description="YqaJ viral recombinase" evidence="1">
    <location>
        <begin position="81"/>
        <end position="223"/>
    </location>
</feature>
<evidence type="ECO:0000313" key="2">
    <source>
        <dbReference type="EMBL" id="CAL0313290.1"/>
    </source>
</evidence>
<sequence length="319" mass="36091">MTRMTISATSHSCTIRFSGILHKAFVSPSPRRRYGKRVLRNLSVCASPLSSSVNPVIIQSPSSQVFASSLPLSDAPQRSDEWFALRRDKLTTSTFSTALGFWKGRRRPELWHEKVFASEAQTPEDSQRNAMQWGVVNEAVAVDQYKKITGHEVSSKGFAVHSNEHLNWLGASPDGLLGCFPDGGILEVKCPYNKGKPETALPWSTMPFYYMPQVQGQMEIMDCEWVDLYCWTPNGSTIFRVLRERDYWNILHGILREFWWENVIPAREALALGCDEQVKSYEPESTHKRTGLAIAKSIKLASEAKLLCREIAGHVEFYS</sequence>
<dbReference type="SUPFAM" id="SSF52980">
    <property type="entry name" value="Restriction endonuclease-like"/>
    <property type="match status" value="1"/>
</dbReference>
<protein>
    <recommendedName>
        <fullName evidence="1">YqaJ viral recombinase domain-containing protein</fullName>
    </recommendedName>
</protein>
<reference evidence="2 3" key="1">
    <citation type="submission" date="2024-03" db="EMBL/GenBank/DDBJ databases">
        <authorList>
            <person name="Martinez-Hernandez J."/>
        </authorList>
    </citation>
    <scope>NUCLEOTIDE SEQUENCE [LARGE SCALE GENOMIC DNA]</scope>
</reference>
<dbReference type="NCBIfam" id="TIGR03033">
    <property type="entry name" value="phage_rel_nuc"/>
    <property type="match status" value="1"/>
</dbReference>
<dbReference type="InterPro" id="IPR019080">
    <property type="entry name" value="YqaJ_viral_recombinase"/>
</dbReference>
<dbReference type="CDD" id="cd22343">
    <property type="entry name" value="PDDEXK_lambda_exonuclease-like"/>
    <property type="match status" value="1"/>
</dbReference>
<dbReference type="PANTHER" id="PTHR46609">
    <property type="entry name" value="EXONUCLEASE, PHAGE-TYPE/RECB, C-TERMINAL DOMAIN-CONTAINING PROTEIN"/>
    <property type="match status" value="1"/>
</dbReference>
<keyword evidence="3" id="KW-1185">Reference proteome</keyword>
<evidence type="ECO:0000259" key="1">
    <source>
        <dbReference type="Pfam" id="PF09588"/>
    </source>
</evidence>
<organism evidence="2 3">
    <name type="scientific">Lupinus luteus</name>
    <name type="common">European yellow lupine</name>
    <dbReference type="NCBI Taxonomy" id="3873"/>
    <lineage>
        <taxon>Eukaryota</taxon>
        <taxon>Viridiplantae</taxon>
        <taxon>Streptophyta</taxon>
        <taxon>Embryophyta</taxon>
        <taxon>Tracheophyta</taxon>
        <taxon>Spermatophyta</taxon>
        <taxon>Magnoliopsida</taxon>
        <taxon>eudicotyledons</taxon>
        <taxon>Gunneridae</taxon>
        <taxon>Pentapetalae</taxon>
        <taxon>rosids</taxon>
        <taxon>fabids</taxon>
        <taxon>Fabales</taxon>
        <taxon>Fabaceae</taxon>
        <taxon>Papilionoideae</taxon>
        <taxon>50 kb inversion clade</taxon>
        <taxon>genistoids sensu lato</taxon>
        <taxon>core genistoids</taxon>
        <taxon>Genisteae</taxon>
        <taxon>Lupinus</taxon>
    </lineage>
</organism>
<accession>A0AAV1WV41</accession>
<comment type="caution">
    <text evidence="2">The sequence shown here is derived from an EMBL/GenBank/DDBJ whole genome shotgun (WGS) entry which is preliminary data.</text>
</comment>
<evidence type="ECO:0000313" key="3">
    <source>
        <dbReference type="Proteomes" id="UP001497480"/>
    </source>
</evidence>
<dbReference type="InterPro" id="IPR017482">
    <property type="entry name" value="Lambda-type_endonuclease"/>
</dbReference>
<dbReference type="PANTHER" id="PTHR46609:SF6">
    <property type="entry name" value="EXONUCLEASE, PHAGE-TYPE_RECB, C-TERMINAL DOMAIN-CONTAINING PROTEIN-RELATED"/>
    <property type="match status" value="1"/>
</dbReference>
<dbReference type="Pfam" id="PF09588">
    <property type="entry name" value="YqaJ"/>
    <property type="match status" value="1"/>
</dbReference>
<proteinExistence type="predicted"/>
<name>A0AAV1WV41_LUPLU</name>
<dbReference type="Proteomes" id="UP001497480">
    <property type="component" value="Unassembled WGS sequence"/>
</dbReference>
<gene>
    <name evidence="2" type="ORF">LLUT_LOCUS14350</name>
</gene>